<protein>
    <submittedName>
        <fullName evidence="1">Jg2167 protein</fullName>
    </submittedName>
</protein>
<accession>A0A8S4QMN2</accession>
<dbReference type="Proteomes" id="UP000838756">
    <property type="component" value="Unassembled WGS sequence"/>
</dbReference>
<dbReference type="AlphaFoldDB" id="A0A8S4QMN2"/>
<gene>
    <name evidence="1" type="primary">jg2167</name>
    <name evidence="1" type="ORF">PAEG_LOCUS3991</name>
</gene>
<reference evidence="1" key="1">
    <citation type="submission" date="2022-03" db="EMBL/GenBank/DDBJ databases">
        <authorList>
            <person name="Lindestad O."/>
        </authorList>
    </citation>
    <scope>NUCLEOTIDE SEQUENCE</scope>
</reference>
<keyword evidence="2" id="KW-1185">Reference proteome</keyword>
<dbReference type="EMBL" id="CAKXAJ010013330">
    <property type="protein sequence ID" value="CAH2215912.1"/>
    <property type="molecule type" value="Genomic_DNA"/>
</dbReference>
<sequence length="89" mass="9895">MTWKTNGRCDPNVRVVAMPHVPESAAFVQNSLLGRQAISNESQVTEFGKSRKREAKEIHLTNIVLGPPCAYISSDKPRKYHAGSLEQNC</sequence>
<comment type="caution">
    <text evidence="1">The sequence shown here is derived from an EMBL/GenBank/DDBJ whole genome shotgun (WGS) entry which is preliminary data.</text>
</comment>
<evidence type="ECO:0000313" key="2">
    <source>
        <dbReference type="Proteomes" id="UP000838756"/>
    </source>
</evidence>
<evidence type="ECO:0000313" key="1">
    <source>
        <dbReference type="EMBL" id="CAH2215912.1"/>
    </source>
</evidence>
<proteinExistence type="predicted"/>
<organism evidence="1 2">
    <name type="scientific">Pararge aegeria aegeria</name>
    <dbReference type="NCBI Taxonomy" id="348720"/>
    <lineage>
        <taxon>Eukaryota</taxon>
        <taxon>Metazoa</taxon>
        <taxon>Ecdysozoa</taxon>
        <taxon>Arthropoda</taxon>
        <taxon>Hexapoda</taxon>
        <taxon>Insecta</taxon>
        <taxon>Pterygota</taxon>
        <taxon>Neoptera</taxon>
        <taxon>Endopterygota</taxon>
        <taxon>Lepidoptera</taxon>
        <taxon>Glossata</taxon>
        <taxon>Ditrysia</taxon>
        <taxon>Papilionoidea</taxon>
        <taxon>Nymphalidae</taxon>
        <taxon>Satyrinae</taxon>
        <taxon>Satyrini</taxon>
        <taxon>Parargina</taxon>
        <taxon>Pararge</taxon>
    </lineage>
</organism>
<name>A0A8S4QMN2_9NEOP</name>